<dbReference type="PANTHER" id="PTHR43706">
    <property type="entry name" value="NADH DEHYDROGENASE"/>
    <property type="match status" value="1"/>
</dbReference>
<accession>A0A8H3UM23</accession>
<evidence type="ECO:0000256" key="8">
    <source>
        <dbReference type="ARBA" id="ARBA00022827"/>
    </source>
</evidence>
<proteinExistence type="inferred from homology"/>
<evidence type="ECO:0000256" key="4">
    <source>
        <dbReference type="ARBA" id="ARBA00022723"/>
    </source>
</evidence>
<dbReference type="GO" id="GO:0008270">
    <property type="term" value="F:zinc ion binding"/>
    <property type="evidence" value="ECO:0007669"/>
    <property type="project" value="UniProtKB-KW"/>
</dbReference>
<keyword evidence="2" id="KW-0285">Flavoprotein</keyword>
<name>A0A8H3UM23_VENIN</name>
<sequence>METLPCAIDDEIAAVSLQIEDIDQFVQGSRHPIDRPRHPLDRPTDPEEALATYRAELILRLSILRDRKHAQDIAPADLSVAPGVASMMDRGRQSRRGQSIVRQTRDLTLCRESVATDENNNDSPLNTIVVHQHNATVNSSTRQDCVACLHNFPAHEMVALPCEHKYCTDYLKRLFINATKDESIYPPRCCREEIPLELVGAFMSAKELQTFQDASVEFTTTNRLYCSNRSCGKFVPETRINRTSDRVECGHCGRSTCIHCKGVPHAGECLEDPGMKETFELAKERGWQQCKGCSSIVELTVGCYHMVCKCGYQFCYLCGGRWKNCYCDGFDEQHLFDRAAEVVAREIPAPVRTAMRRDALVRNALVRVEAPVANLNTPRAPPVEREAVARAAETRRVANYLRTAHECAHKGRLIHVTGTGPYTCEMCSQNNGDSIMRGLIETLQLRSPSFTGASSLQLQRRRLSIAALDHEKDQRERVVILGSGWAGYTLSQKLDPKKFQTVVVSPRSYFVFTPLLASTSVGTLEFRTALEPIRSRRSNVNFFQGWADSISLSKKTIAIEEAANDLHQSTAHTDGWEKSGKDIAVEKEQGKMFDMSYDKLVIAVGCYSQTFNTPGVKEHALFLKDVGDARKIRKRILACFETAALPTTSETIKKNLLNFAVVGGGPTGIEFSAELHDLVKEEMSRSYPDLMQYVNITVYDVAPQVLPMFDKKLAAYAMAQFQRDGIKIKTEHHVESLRRGVPKAQLGTDDIKDDQSCWTIKIKEEGEIGVGMVVWSTGLMMNPLISKSAGKIHKLPQSGIELQNIDAKDVENIDWTVLKHQRTGGIVSDAHLRLMLEPQGEQERKPRAIVKDVFALGDCAVLEGTMWPATAQVASQKAGWLAKRLNKGDIESKSFAFKDMGVMAYLGNWNAIVQSGPGEITGRAAWFIWRGAYLTKSVSWRNKILIPTYWFINWLFGRDISRF</sequence>
<keyword evidence="3" id="KW-0808">Transferase</keyword>
<keyword evidence="6" id="KW-0863">Zinc-finger</keyword>
<keyword evidence="10" id="KW-0560">Oxidoreductase</keyword>
<dbReference type="InterPro" id="IPR013083">
    <property type="entry name" value="Znf_RING/FYVE/PHD"/>
</dbReference>
<evidence type="ECO:0000256" key="5">
    <source>
        <dbReference type="ARBA" id="ARBA00022737"/>
    </source>
</evidence>
<comment type="caution">
    <text evidence="13">The sequence shown here is derived from an EMBL/GenBank/DDBJ whole genome shotgun (WGS) entry which is preliminary data.</text>
</comment>
<dbReference type="Pfam" id="PF07992">
    <property type="entry name" value="Pyr_redox_2"/>
    <property type="match status" value="1"/>
</dbReference>
<dbReference type="GO" id="GO:0005739">
    <property type="term" value="C:mitochondrion"/>
    <property type="evidence" value="ECO:0007669"/>
    <property type="project" value="UniProtKB-ARBA"/>
</dbReference>
<dbReference type="Proteomes" id="UP000433883">
    <property type="component" value="Unassembled WGS sequence"/>
</dbReference>
<evidence type="ECO:0000256" key="10">
    <source>
        <dbReference type="ARBA" id="ARBA00023002"/>
    </source>
</evidence>
<evidence type="ECO:0000256" key="11">
    <source>
        <dbReference type="ARBA" id="ARBA00023027"/>
    </source>
</evidence>
<dbReference type="Gene3D" id="3.30.40.10">
    <property type="entry name" value="Zinc/RING finger domain, C3HC4 (zinc finger)"/>
    <property type="match status" value="1"/>
</dbReference>
<keyword evidence="4" id="KW-0479">Metal-binding</keyword>
<dbReference type="GO" id="GO:0003954">
    <property type="term" value="F:NADH dehydrogenase activity"/>
    <property type="evidence" value="ECO:0007669"/>
    <property type="project" value="InterPro"/>
</dbReference>
<dbReference type="InterPro" id="IPR045024">
    <property type="entry name" value="NDH-2"/>
</dbReference>
<keyword evidence="5" id="KW-0677">Repeat</keyword>
<feature type="domain" description="RING-type" evidence="12">
    <location>
        <begin position="141"/>
        <end position="337"/>
    </location>
</feature>
<organism evidence="13 14">
    <name type="scientific">Venturia inaequalis</name>
    <name type="common">Apple scab fungus</name>
    <dbReference type="NCBI Taxonomy" id="5025"/>
    <lineage>
        <taxon>Eukaryota</taxon>
        <taxon>Fungi</taxon>
        <taxon>Dikarya</taxon>
        <taxon>Ascomycota</taxon>
        <taxon>Pezizomycotina</taxon>
        <taxon>Dothideomycetes</taxon>
        <taxon>Pleosporomycetidae</taxon>
        <taxon>Venturiales</taxon>
        <taxon>Venturiaceae</taxon>
        <taxon>Venturia</taxon>
    </lineage>
</organism>
<dbReference type="Gene3D" id="1.20.120.1750">
    <property type="match status" value="1"/>
</dbReference>
<dbReference type="InterPro" id="IPR044066">
    <property type="entry name" value="TRIAD_supradom"/>
</dbReference>
<evidence type="ECO:0000259" key="12">
    <source>
        <dbReference type="PROSITE" id="PS51873"/>
    </source>
</evidence>
<comment type="similarity">
    <text evidence="1">Belongs to the NADH dehydrogenase family.</text>
</comment>
<evidence type="ECO:0000256" key="9">
    <source>
        <dbReference type="ARBA" id="ARBA00022833"/>
    </source>
</evidence>
<dbReference type="AlphaFoldDB" id="A0A8H3UM23"/>
<dbReference type="Pfam" id="PF01485">
    <property type="entry name" value="IBR"/>
    <property type="match status" value="1"/>
</dbReference>
<evidence type="ECO:0000256" key="6">
    <source>
        <dbReference type="ARBA" id="ARBA00022771"/>
    </source>
</evidence>
<evidence type="ECO:0000313" key="13">
    <source>
        <dbReference type="EMBL" id="KAE9972794.1"/>
    </source>
</evidence>
<evidence type="ECO:0000256" key="7">
    <source>
        <dbReference type="ARBA" id="ARBA00022786"/>
    </source>
</evidence>
<dbReference type="InterPro" id="IPR036188">
    <property type="entry name" value="FAD/NAD-bd_sf"/>
</dbReference>
<dbReference type="EMBL" id="WNWQ01000252">
    <property type="protein sequence ID" value="KAE9972794.1"/>
    <property type="molecule type" value="Genomic_DNA"/>
</dbReference>
<dbReference type="PANTHER" id="PTHR43706:SF17">
    <property type="entry name" value="NADH DEHYDROGENASE (EUROFUNG)"/>
    <property type="match status" value="1"/>
</dbReference>
<reference evidence="13 14" key="1">
    <citation type="submission" date="2019-11" db="EMBL/GenBank/DDBJ databases">
        <title>Venturia inaequalis Genome Resource.</title>
        <authorList>
            <person name="Lichtner F.J."/>
        </authorList>
    </citation>
    <scope>NUCLEOTIDE SEQUENCE [LARGE SCALE GENOMIC DNA]</scope>
    <source>
        <strain evidence="13">Bline_iso_100314</strain>
    </source>
</reference>
<dbReference type="PRINTS" id="PR00368">
    <property type="entry name" value="FADPNR"/>
</dbReference>
<evidence type="ECO:0000256" key="1">
    <source>
        <dbReference type="ARBA" id="ARBA00005272"/>
    </source>
</evidence>
<evidence type="ECO:0000256" key="3">
    <source>
        <dbReference type="ARBA" id="ARBA00022679"/>
    </source>
</evidence>
<keyword evidence="9" id="KW-0862">Zinc</keyword>
<dbReference type="PROSITE" id="PS51873">
    <property type="entry name" value="TRIAD"/>
    <property type="match status" value="1"/>
</dbReference>
<evidence type="ECO:0000256" key="2">
    <source>
        <dbReference type="ARBA" id="ARBA00022630"/>
    </source>
</evidence>
<keyword evidence="8" id="KW-0274">FAD</keyword>
<gene>
    <name evidence="13" type="ORF">BLS_003900</name>
</gene>
<dbReference type="GO" id="GO:0016740">
    <property type="term" value="F:transferase activity"/>
    <property type="evidence" value="ECO:0007669"/>
    <property type="project" value="UniProtKB-KW"/>
</dbReference>
<dbReference type="CDD" id="cd22584">
    <property type="entry name" value="Rcat_RBR_unk"/>
    <property type="match status" value="1"/>
</dbReference>
<dbReference type="Pfam" id="PF22366">
    <property type="entry name" value="NDH2_C"/>
    <property type="match status" value="1"/>
</dbReference>
<dbReference type="Gene3D" id="3.50.50.100">
    <property type="match status" value="1"/>
</dbReference>
<keyword evidence="7" id="KW-0833">Ubl conjugation pathway</keyword>
<evidence type="ECO:0000313" key="14">
    <source>
        <dbReference type="Proteomes" id="UP000433883"/>
    </source>
</evidence>
<dbReference type="SUPFAM" id="SSF51905">
    <property type="entry name" value="FAD/NAD(P)-binding domain"/>
    <property type="match status" value="2"/>
</dbReference>
<dbReference type="SMART" id="SM00647">
    <property type="entry name" value="IBR"/>
    <property type="match status" value="2"/>
</dbReference>
<dbReference type="InterPro" id="IPR054585">
    <property type="entry name" value="NDH2-like_C"/>
</dbReference>
<dbReference type="InterPro" id="IPR023753">
    <property type="entry name" value="FAD/NAD-binding_dom"/>
</dbReference>
<dbReference type="InterPro" id="IPR002867">
    <property type="entry name" value="IBR_dom"/>
</dbReference>
<keyword evidence="11" id="KW-0520">NAD</keyword>
<dbReference type="SUPFAM" id="SSF57850">
    <property type="entry name" value="RING/U-box"/>
    <property type="match status" value="1"/>
</dbReference>
<protein>
    <recommendedName>
        <fullName evidence="12">RING-type domain-containing protein</fullName>
    </recommendedName>
</protein>